<organism evidence="2 3">
    <name type="scientific">Pedobacter yonginense</name>
    <dbReference type="NCBI Taxonomy" id="651869"/>
    <lineage>
        <taxon>Bacteria</taxon>
        <taxon>Pseudomonadati</taxon>
        <taxon>Bacteroidota</taxon>
        <taxon>Sphingobacteriia</taxon>
        <taxon>Sphingobacteriales</taxon>
        <taxon>Sphingobacteriaceae</taxon>
        <taxon>Pedobacter</taxon>
    </lineage>
</organism>
<evidence type="ECO:0000313" key="3">
    <source>
        <dbReference type="Proteomes" id="UP000245379"/>
    </source>
</evidence>
<evidence type="ECO:0000256" key="1">
    <source>
        <dbReference type="SAM" id="MobiDB-lite"/>
    </source>
</evidence>
<proteinExistence type="predicted"/>
<dbReference type="Proteomes" id="UP000245379">
    <property type="component" value="Unassembled WGS sequence"/>
</dbReference>
<sequence>MGKTQIKRRTELKKHTKEKIRPTDFLPAEMKEIFDKSDRKIGQNEQILLSLLVQIIVEIVTKEEL</sequence>
<feature type="compositionally biased region" description="Basic residues" evidence="1">
    <location>
        <begin position="1"/>
        <end position="18"/>
    </location>
</feature>
<comment type="caution">
    <text evidence="2">The sequence shown here is derived from an EMBL/GenBank/DDBJ whole genome shotgun (WGS) entry which is preliminary data.</text>
</comment>
<dbReference type="AlphaFoldDB" id="A0A317ERT9"/>
<keyword evidence="3" id="KW-1185">Reference proteome</keyword>
<feature type="region of interest" description="Disordered" evidence="1">
    <location>
        <begin position="1"/>
        <end position="20"/>
    </location>
</feature>
<dbReference type="RefSeq" id="WP_109923994.1">
    <property type="nucleotide sequence ID" value="NZ_QGNZ01000001.1"/>
</dbReference>
<name>A0A317ERT9_9SPHI</name>
<accession>A0A317ERT9</accession>
<reference evidence="2 3" key="1">
    <citation type="submission" date="2018-05" db="EMBL/GenBank/DDBJ databases">
        <title>Pedobacter paludis sp. nov., isolated from wetland soil.</title>
        <authorList>
            <person name="Zhang Y."/>
            <person name="Wang G."/>
        </authorList>
    </citation>
    <scope>NUCLEOTIDE SEQUENCE [LARGE SCALE GENOMIC DNA]</scope>
    <source>
        <strain evidence="2 3">KCTC22721</strain>
    </source>
</reference>
<gene>
    <name evidence="2" type="ORF">DHW03_01535</name>
</gene>
<protein>
    <submittedName>
        <fullName evidence="2">Uncharacterized protein</fullName>
    </submittedName>
</protein>
<dbReference type="EMBL" id="QGNZ01000001">
    <property type="protein sequence ID" value="PWS28563.1"/>
    <property type="molecule type" value="Genomic_DNA"/>
</dbReference>
<evidence type="ECO:0000313" key="2">
    <source>
        <dbReference type="EMBL" id="PWS28563.1"/>
    </source>
</evidence>